<name>A0A7R8XBP8_9CRUS</name>
<dbReference type="Gene3D" id="6.10.140.180">
    <property type="match status" value="1"/>
</dbReference>
<proteinExistence type="inferred from homology"/>
<dbReference type="InterPro" id="IPR040608">
    <property type="entry name" value="Snf8/Vps36"/>
</dbReference>
<evidence type="ECO:0000313" key="11">
    <source>
        <dbReference type="EMBL" id="CAD7247583.1"/>
    </source>
</evidence>
<dbReference type="EMBL" id="CAJPEV010001504">
    <property type="protein sequence ID" value="CAG0893002.1"/>
    <property type="molecule type" value="Genomic_DNA"/>
</dbReference>
<protein>
    <recommendedName>
        <fullName evidence="4">Vacuolar-sorting protein SNF8</fullName>
    </recommendedName>
    <alternativeName>
        <fullName evidence="10">ESCRT-II complex subunit VPS22</fullName>
    </alternativeName>
</protein>
<evidence type="ECO:0000256" key="8">
    <source>
        <dbReference type="ARBA" id="ARBA00022927"/>
    </source>
</evidence>
<keyword evidence="6" id="KW-0963">Cytoplasm</keyword>
<evidence type="ECO:0000256" key="3">
    <source>
        <dbReference type="ARBA" id="ARBA00009834"/>
    </source>
</evidence>
<comment type="similarity">
    <text evidence="3">Belongs to the SNF8 family.</text>
</comment>
<dbReference type="Pfam" id="PF04157">
    <property type="entry name" value="EAP30"/>
    <property type="match status" value="1"/>
</dbReference>
<dbReference type="EMBL" id="LR901021">
    <property type="protein sequence ID" value="CAD7247583.1"/>
    <property type="molecule type" value="Genomic_DNA"/>
</dbReference>
<dbReference type="AlphaFoldDB" id="A0A7R8XBP8"/>
<organism evidence="11">
    <name type="scientific">Darwinula stevensoni</name>
    <dbReference type="NCBI Taxonomy" id="69355"/>
    <lineage>
        <taxon>Eukaryota</taxon>
        <taxon>Metazoa</taxon>
        <taxon>Ecdysozoa</taxon>
        <taxon>Arthropoda</taxon>
        <taxon>Crustacea</taxon>
        <taxon>Oligostraca</taxon>
        <taxon>Ostracoda</taxon>
        <taxon>Podocopa</taxon>
        <taxon>Podocopida</taxon>
        <taxon>Darwinulocopina</taxon>
        <taxon>Darwinuloidea</taxon>
        <taxon>Darwinulidae</taxon>
        <taxon>Darwinula</taxon>
    </lineage>
</organism>
<dbReference type="PANTHER" id="PTHR12806">
    <property type="entry name" value="EAP30 SUBUNIT OF ELL COMPLEX"/>
    <property type="match status" value="1"/>
</dbReference>
<dbReference type="Proteomes" id="UP000677054">
    <property type="component" value="Unassembled WGS sequence"/>
</dbReference>
<evidence type="ECO:0000256" key="2">
    <source>
        <dbReference type="ARBA" id="ARBA00004496"/>
    </source>
</evidence>
<evidence type="ECO:0000256" key="1">
    <source>
        <dbReference type="ARBA" id="ARBA00004481"/>
    </source>
</evidence>
<dbReference type="InterPro" id="IPR036388">
    <property type="entry name" value="WH-like_DNA-bd_sf"/>
</dbReference>
<dbReference type="InterPro" id="IPR016689">
    <property type="entry name" value="ESCRT-2_cplx_Snf8"/>
</dbReference>
<evidence type="ECO:0000256" key="6">
    <source>
        <dbReference type="ARBA" id="ARBA00022490"/>
    </source>
</evidence>
<accession>A0A7R8XBP8</accession>
<dbReference type="PANTHER" id="PTHR12806:SF0">
    <property type="entry name" value="VACUOLAR-SORTING PROTEIN SNF8"/>
    <property type="match status" value="1"/>
</dbReference>
<evidence type="ECO:0000256" key="4">
    <source>
        <dbReference type="ARBA" id="ARBA00017052"/>
    </source>
</evidence>
<dbReference type="SUPFAM" id="SSF46785">
    <property type="entry name" value="Winged helix' DNA-binding domain"/>
    <property type="match status" value="2"/>
</dbReference>
<keyword evidence="5" id="KW-0813">Transport</keyword>
<gene>
    <name evidence="11" type="ORF">DSTB1V02_LOCUS7413</name>
</gene>
<keyword evidence="9" id="KW-0472">Membrane</keyword>
<evidence type="ECO:0000256" key="9">
    <source>
        <dbReference type="ARBA" id="ARBA00023136"/>
    </source>
</evidence>
<sequence length="193" mass="22225">MNHFSHLLEAFREKLQSYASRYKNEIRKDPQFRRQFQEMCSSIGVDPLASSKVCMATSHRNGGLISLEELRERVLVSRGGKKQYHDDLMRAIKKLRVLGTGFTLIPSGNRYLVQSVPMELSMDHTQVLNVAEGSTLGCVTREDLEKGLGWTRERAERALRDMVREGMAWVDEHDLRLPSYWFPALFPQAMHSN</sequence>
<dbReference type="Gene3D" id="1.10.10.10">
    <property type="entry name" value="Winged helix-like DNA-binding domain superfamily/Winged helix DNA-binding domain"/>
    <property type="match status" value="2"/>
</dbReference>
<reference evidence="11" key="1">
    <citation type="submission" date="2020-11" db="EMBL/GenBank/DDBJ databases">
        <authorList>
            <person name="Tran Van P."/>
        </authorList>
    </citation>
    <scope>NUCLEOTIDE SEQUENCE</scope>
</reference>
<dbReference type="FunFam" id="1.10.10.10:FF:000397">
    <property type="entry name" value="Vacuolar-sorting protein SNF8"/>
    <property type="match status" value="1"/>
</dbReference>
<keyword evidence="12" id="KW-1185">Reference proteome</keyword>
<evidence type="ECO:0000256" key="7">
    <source>
        <dbReference type="ARBA" id="ARBA00022753"/>
    </source>
</evidence>
<keyword evidence="8" id="KW-0653">Protein transport</keyword>
<dbReference type="InterPro" id="IPR036390">
    <property type="entry name" value="WH_DNA-bd_sf"/>
</dbReference>
<evidence type="ECO:0000256" key="10">
    <source>
        <dbReference type="ARBA" id="ARBA00030097"/>
    </source>
</evidence>
<evidence type="ECO:0000313" key="12">
    <source>
        <dbReference type="Proteomes" id="UP000677054"/>
    </source>
</evidence>
<keyword evidence="7" id="KW-0967">Endosome</keyword>
<dbReference type="GO" id="GO:0000814">
    <property type="term" value="C:ESCRT II complex"/>
    <property type="evidence" value="ECO:0007669"/>
    <property type="project" value="InterPro"/>
</dbReference>
<dbReference type="GO" id="GO:0043328">
    <property type="term" value="P:protein transport to vacuole involved in ubiquitin-dependent protein catabolic process via the multivesicular body sorting pathway"/>
    <property type="evidence" value="ECO:0007669"/>
    <property type="project" value="TreeGrafter"/>
</dbReference>
<comment type="subcellular location">
    <subcellularLocation>
        <location evidence="2">Cytoplasm</location>
    </subcellularLocation>
    <subcellularLocation>
        <location evidence="1">Endosome membrane</location>
        <topology evidence="1">Peripheral membrane protein</topology>
    </subcellularLocation>
</comment>
<evidence type="ECO:0000256" key="5">
    <source>
        <dbReference type="ARBA" id="ARBA00022448"/>
    </source>
</evidence>
<dbReference type="OrthoDB" id="283883at2759"/>